<feature type="transmembrane region" description="Helical" evidence="10">
    <location>
        <begin position="144"/>
        <end position="168"/>
    </location>
</feature>
<proteinExistence type="inferred from homology"/>
<keyword evidence="2 10" id="KW-1003">Cell membrane</keyword>
<feature type="domain" description="G-protein coupled receptors family 1 profile" evidence="11">
    <location>
        <begin position="41"/>
        <end position="290"/>
    </location>
</feature>
<evidence type="ECO:0000256" key="10">
    <source>
        <dbReference type="RuleBase" id="RU363047"/>
    </source>
</evidence>
<dbReference type="InterPro" id="IPR017452">
    <property type="entry name" value="GPCR_Rhodpsn_7TM"/>
</dbReference>
<dbReference type="Gene3D" id="1.20.1070.10">
    <property type="entry name" value="Rhodopsin 7-helix transmembrane proteins"/>
    <property type="match status" value="1"/>
</dbReference>
<keyword evidence="9" id="KW-0297">G-protein coupled receptor</keyword>
<dbReference type="PANTHER" id="PTHR26453">
    <property type="entry name" value="OLFACTORY RECEPTOR"/>
    <property type="match status" value="1"/>
</dbReference>
<dbReference type="InterPro" id="IPR000725">
    <property type="entry name" value="Olfact_rcpt"/>
</dbReference>
<dbReference type="PRINTS" id="PR00245">
    <property type="entry name" value="OLFACTORYR"/>
</dbReference>
<dbReference type="PROSITE" id="PS00237">
    <property type="entry name" value="G_PROTEIN_RECEP_F1_1"/>
    <property type="match status" value="1"/>
</dbReference>
<protein>
    <recommendedName>
        <fullName evidence="10">Olfactory receptor</fullName>
    </recommendedName>
</protein>
<accession>A0ABM1K3D8</accession>
<sequence>MDAENLTSITEFILVGLSSQQKTQLLLFVIILLTYSLTIMGNLAVILLVWFDTRLQTPMYYFLMHLSGLEICYVTSTEPQMLAHLLAGNGVISYIHCAAQLFCYLLFGAAECLLLAVMAYDRYLAICQPLLYPVAMDKWRQTHLASSCWAAGFLFGAIYVGCTFHHSYCGPNHINHFMCEMPLILKLACDDTHITQTIIFVLAGVGLLIPISVVLTSYVVILLSVLQIRSVTGMSKAFSTCASHLIVVTVFYGTVVFTYVIPRSVTSSDRDKKMALFYVVVTPFLNPIIYTLRNKDVHEAVARVLQRWL</sequence>
<evidence type="ECO:0000256" key="6">
    <source>
        <dbReference type="ARBA" id="ARBA00022989"/>
    </source>
</evidence>
<dbReference type="SUPFAM" id="SSF81321">
    <property type="entry name" value="Family A G protein-coupled receptor-like"/>
    <property type="match status" value="1"/>
</dbReference>
<organism evidence="12 13">
    <name type="scientific">Gekko japonicus</name>
    <name type="common">Schlegel's Japanese gecko</name>
    <dbReference type="NCBI Taxonomy" id="146911"/>
    <lineage>
        <taxon>Eukaryota</taxon>
        <taxon>Metazoa</taxon>
        <taxon>Chordata</taxon>
        <taxon>Craniata</taxon>
        <taxon>Vertebrata</taxon>
        <taxon>Euteleostomi</taxon>
        <taxon>Lepidosauria</taxon>
        <taxon>Squamata</taxon>
        <taxon>Bifurcata</taxon>
        <taxon>Gekkota</taxon>
        <taxon>Gekkonidae</taxon>
        <taxon>Gekkoninae</taxon>
        <taxon>Gekko</taxon>
    </lineage>
</organism>
<evidence type="ECO:0000256" key="5">
    <source>
        <dbReference type="ARBA" id="ARBA00022725"/>
    </source>
</evidence>
<feature type="transmembrane region" description="Helical" evidence="10">
    <location>
        <begin position="198"/>
        <end position="225"/>
    </location>
</feature>
<keyword evidence="9" id="KW-0675">Receptor</keyword>
<dbReference type="Proteomes" id="UP000694871">
    <property type="component" value="Unplaced"/>
</dbReference>
<evidence type="ECO:0000313" key="12">
    <source>
        <dbReference type="Proteomes" id="UP000694871"/>
    </source>
</evidence>
<comment type="similarity">
    <text evidence="9">Belongs to the G-protein coupled receptor 1 family.</text>
</comment>
<reference evidence="13" key="1">
    <citation type="submission" date="2025-08" db="UniProtKB">
        <authorList>
            <consortium name="RefSeq"/>
        </authorList>
    </citation>
    <scope>IDENTIFICATION</scope>
</reference>
<keyword evidence="3 10" id="KW-0716">Sensory transduction</keyword>
<keyword evidence="8 9" id="KW-0807">Transducer</keyword>
<evidence type="ECO:0000259" key="11">
    <source>
        <dbReference type="PROSITE" id="PS50262"/>
    </source>
</evidence>
<evidence type="ECO:0000256" key="2">
    <source>
        <dbReference type="ARBA" id="ARBA00022475"/>
    </source>
</evidence>
<feature type="transmembrane region" description="Helical" evidence="10">
    <location>
        <begin position="86"/>
        <end position="107"/>
    </location>
</feature>
<dbReference type="PROSITE" id="PS50262">
    <property type="entry name" value="G_PROTEIN_RECEP_F1_2"/>
    <property type="match status" value="1"/>
</dbReference>
<feature type="transmembrane region" description="Helical" evidence="10">
    <location>
        <begin position="57"/>
        <end position="74"/>
    </location>
</feature>
<feature type="transmembrane region" description="Helical" evidence="10">
    <location>
        <begin position="237"/>
        <end position="262"/>
    </location>
</feature>
<dbReference type="PRINTS" id="PR00237">
    <property type="entry name" value="GPCRRHODOPSN"/>
</dbReference>
<keyword evidence="6 10" id="KW-1133">Transmembrane helix</keyword>
<keyword evidence="5 10" id="KW-0552">Olfaction</keyword>
<evidence type="ECO:0000256" key="4">
    <source>
        <dbReference type="ARBA" id="ARBA00022692"/>
    </source>
</evidence>
<feature type="transmembrane region" description="Helical" evidence="10">
    <location>
        <begin position="274"/>
        <end position="292"/>
    </location>
</feature>
<dbReference type="InterPro" id="IPR000276">
    <property type="entry name" value="GPCR_Rhodpsn"/>
</dbReference>
<comment type="subcellular location">
    <subcellularLocation>
        <location evidence="1 10">Cell membrane</location>
        <topology evidence="1 10">Multi-pass membrane protein</topology>
    </subcellularLocation>
</comment>
<keyword evidence="4 9" id="KW-0812">Transmembrane</keyword>
<dbReference type="Pfam" id="PF13853">
    <property type="entry name" value="7tm_4"/>
    <property type="match status" value="1"/>
</dbReference>
<dbReference type="RefSeq" id="XP_015268225.1">
    <property type="nucleotide sequence ID" value="XM_015412739.1"/>
</dbReference>
<keyword evidence="7 10" id="KW-0472">Membrane</keyword>
<evidence type="ECO:0000256" key="3">
    <source>
        <dbReference type="ARBA" id="ARBA00022606"/>
    </source>
</evidence>
<evidence type="ECO:0000256" key="7">
    <source>
        <dbReference type="ARBA" id="ARBA00023136"/>
    </source>
</evidence>
<evidence type="ECO:0000313" key="13">
    <source>
        <dbReference type="RefSeq" id="XP_015268225.1"/>
    </source>
</evidence>
<evidence type="ECO:0000256" key="8">
    <source>
        <dbReference type="ARBA" id="ARBA00023224"/>
    </source>
</evidence>
<feature type="transmembrane region" description="Helical" evidence="10">
    <location>
        <begin position="25"/>
        <end position="51"/>
    </location>
</feature>
<evidence type="ECO:0000256" key="1">
    <source>
        <dbReference type="ARBA" id="ARBA00004651"/>
    </source>
</evidence>
<keyword evidence="12" id="KW-1185">Reference proteome</keyword>
<gene>
    <name evidence="13" type="primary">LOC107111725</name>
</gene>
<name>A0ABM1K3D8_GEKJA</name>
<evidence type="ECO:0000256" key="9">
    <source>
        <dbReference type="RuleBase" id="RU000688"/>
    </source>
</evidence>
<dbReference type="GeneID" id="107111725"/>